<evidence type="ECO:0000313" key="1">
    <source>
        <dbReference type="EMBL" id="TDZ22065.1"/>
    </source>
</evidence>
<sequence>MEPHAFVGHNRRHTHNPRQELNTTFLICGQAPLSSPSNVGHSERAEIPIWVSSLYRYRTQQKRWQLPRDKEMSKKAKEVCV</sequence>
<evidence type="ECO:0000313" key="2">
    <source>
        <dbReference type="Proteomes" id="UP000014480"/>
    </source>
</evidence>
<dbReference type="Proteomes" id="UP000014480">
    <property type="component" value="Unassembled WGS sequence"/>
</dbReference>
<gene>
    <name evidence="1" type="ORF">Cob_v004857</name>
</gene>
<reference evidence="2" key="2">
    <citation type="journal article" date="2019" name="Mol. Plant Microbe Interact.">
        <title>Genome sequence resources for four phytopathogenic fungi from the Colletotrichum orbiculare species complex.</title>
        <authorList>
            <person name="Gan P."/>
            <person name="Tsushima A."/>
            <person name="Narusaka M."/>
            <person name="Narusaka Y."/>
            <person name="Takano Y."/>
            <person name="Kubo Y."/>
            <person name="Shirasu K."/>
        </authorList>
    </citation>
    <scope>GENOME REANNOTATION</scope>
    <source>
        <strain evidence="2">104-T / ATCC 96160 / CBS 514.97 / LARS 414 / MAFF 240422</strain>
    </source>
</reference>
<dbReference type="EMBL" id="AMCV02000011">
    <property type="protein sequence ID" value="TDZ22065.1"/>
    <property type="molecule type" value="Genomic_DNA"/>
</dbReference>
<organism evidence="1 2">
    <name type="scientific">Colletotrichum orbiculare (strain 104-T / ATCC 96160 / CBS 514.97 / LARS 414 / MAFF 240422)</name>
    <name type="common">Cucumber anthracnose fungus</name>
    <name type="synonym">Colletotrichum lagenarium</name>
    <dbReference type="NCBI Taxonomy" id="1213857"/>
    <lineage>
        <taxon>Eukaryota</taxon>
        <taxon>Fungi</taxon>
        <taxon>Dikarya</taxon>
        <taxon>Ascomycota</taxon>
        <taxon>Pezizomycotina</taxon>
        <taxon>Sordariomycetes</taxon>
        <taxon>Hypocreomycetidae</taxon>
        <taxon>Glomerellales</taxon>
        <taxon>Glomerellaceae</taxon>
        <taxon>Colletotrichum</taxon>
        <taxon>Colletotrichum orbiculare species complex</taxon>
    </lineage>
</organism>
<dbReference type="AlphaFoldDB" id="A0A484FWK8"/>
<proteinExistence type="predicted"/>
<name>A0A484FWK8_COLOR</name>
<protein>
    <submittedName>
        <fullName evidence="1">Uncharacterized protein</fullName>
    </submittedName>
</protein>
<comment type="caution">
    <text evidence="1">The sequence shown here is derived from an EMBL/GenBank/DDBJ whole genome shotgun (WGS) entry which is preliminary data.</text>
</comment>
<accession>A0A484FWK8</accession>
<reference evidence="2" key="1">
    <citation type="journal article" date="2013" name="New Phytol.">
        <title>Comparative genomic and transcriptomic analyses reveal the hemibiotrophic stage shift of Colletotrichum fungi.</title>
        <authorList>
            <person name="Gan P."/>
            <person name="Ikeda K."/>
            <person name="Irieda H."/>
            <person name="Narusaka M."/>
            <person name="O'Connell R.J."/>
            <person name="Narusaka Y."/>
            <person name="Takano Y."/>
            <person name="Kubo Y."/>
            <person name="Shirasu K."/>
        </authorList>
    </citation>
    <scope>NUCLEOTIDE SEQUENCE [LARGE SCALE GENOMIC DNA]</scope>
    <source>
        <strain evidence="2">104-T / ATCC 96160 / CBS 514.97 / LARS 414 / MAFF 240422</strain>
    </source>
</reference>
<keyword evidence="2" id="KW-1185">Reference proteome</keyword>